<evidence type="ECO:0000313" key="3">
    <source>
        <dbReference type="Proteomes" id="UP001501444"/>
    </source>
</evidence>
<feature type="region of interest" description="Disordered" evidence="1">
    <location>
        <begin position="1"/>
        <end position="78"/>
    </location>
</feature>
<comment type="caution">
    <text evidence="2">The sequence shown here is derived from an EMBL/GenBank/DDBJ whole genome shotgun (WGS) entry which is preliminary data.</text>
</comment>
<protein>
    <submittedName>
        <fullName evidence="2">Uncharacterized protein</fullName>
    </submittedName>
</protein>
<feature type="compositionally biased region" description="Low complexity" evidence="1">
    <location>
        <begin position="34"/>
        <end position="44"/>
    </location>
</feature>
<evidence type="ECO:0000313" key="2">
    <source>
        <dbReference type="EMBL" id="GAA2395162.1"/>
    </source>
</evidence>
<accession>A0ABP5V927</accession>
<dbReference type="Proteomes" id="UP001501444">
    <property type="component" value="Unassembled WGS sequence"/>
</dbReference>
<dbReference type="EMBL" id="BAAARV010000142">
    <property type="protein sequence ID" value="GAA2395162.1"/>
    <property type="molecule type" value="Genomic_DNA"/>
</dbReference>
<sequence length="78" mass="8350">MALNDDQADPPRPTQKETSGGLRETEVNEVAVKPTGPGTVTTTTDAACRRKTRRKRPESMAAMVTTQPYPRVPGAASP</sequence>
<proteinExistence type="predicted"/>
<reference evidence="3" key="1">
    <citation type="journal article" date="2019" name="Int. J. Syst. Evol. Microbiol.">
        <title>The Global Catalogue of Microorganisms (GCM) 10K type strain sequencing project: providing services to taxonomists for standard genome sequencing and annotation.</title>
        <authorList>
            <consortium name="The Broad Institute Genomics Platform"/>
            <consortium name="The Broad Institute Genome Sequencing Center for Infectious Disease"/>
            <person name="Wu L."/>
            <person name="Ma J."/>
        </authorList>
    </citation>
    <scope>NUCLEOTIDE SEQUENCE [LARGE SCALE GENOMIC DNA]</scope>
    <source>
        <strain evidence="3">JCM 3272</strain>
    </source>
</reference>
<gene>
    <name evidence="2" type="ORF">GCM10010170_109680</name>
</gene>
<evidence type="ECO:0000256" key="1">
    <source>
        <dbReference type="SAM" id="MobiDB-lite"/>
    </source>
</evidence>
<keyword evidence="3" id="KW-1185">Reference proteome</keyword>
<name>A0ABP5V927_9ACTN</name>
<organism evidence="2 3">
    <name type="scientific">Dactylosporangium salmoneum</name>
    <dbReference type="NCBI Taxonomy" id="53361"/>
    <lineage>
        <taxon>Bacteria</taxon>
        <taxon>Bacillati</taxon>
        <taxon>Actinomycetota</taxon>
        <taxon>Actinomycetes</taxon>
        <taxon>Micromonosporales</taxon>
        <taxon>Micromonosporaceae</taxon>
        <taxon>Dactylosporangium</taxon>
    </lineage>
</organism>